<keyword evidence="1" id="KW-0378">Hydrolase</keyword>
<dbReference type="Gene3D" id="3.40.50.1820">
    <property type="entry name" value="alpha/beta hydrolase"/>
    <property type="match status" value="1"/>
</dbReference>
<reference evidence="4 5" key="1">
    <citation type="submission" date="2018-08" db="EMBL/GenBank/DDBJ databases">
        <title>Draft genome of the lignicolous fungus Coniochaeta pulveracea.</title>
        <authorList>
            <person name="Borstlap C.J."/>
            <person name="De Witt R.N."/>
            <person name="Botha A."/>
            <person name="Volschenk H."/>
        </authorList>
    </citation>
    <scope>NUCLEOTIDE SEQUENCE [LARGE SCALE GENOMIC DNA]</scope>
    <source>
        <strain evidence="4 5">CAB683</strain>
    </source>
</reference>
<keyword evidence="5" id="KW-1185">Reference proteome</keyword>
<dbReference type="InterPro" id="IPR013094">
    <property type="entry name" value="AB_hydrolase_3"/>
</dbReference>
<evidence type="ECO:0000259" key="3">
    <source>
        <dbReference type="Pfam" id="PF07859"/>
    </source>
</evidence>
<dbReference type="OrthoDB" id="408631at2759"/>
<accession>A0A420YGA6</accession>
<protein>
    <recommendedName>
        <fullName evidence="3">Alpha/beta hydrolase fold-3 domain-containing protein</fullName>
    </recommendedName>
</protein>
<feature type="compositionally biased region" description="Low complexity" evidence="2">
    <location>
        <begin position="1"/>
        <end position="18"/>
    </location>
</feature>
<organism evidence="4 5">
    <name type="scientific">Coniochaeta pulveracea</name>
    <dbReference type="NCBI Taxonomy" id="177199"/>
    <lineage>
        <taxon>Eukaryota</taxon>
        <taxon>Fungi</taxon>
        <taxon>Dikarya</taxon>
        <taxon>Ascomycota</taxon>
        <taxon>Pezizomycotina</taxon>
        <taxon>Sordariomycetes</taxon>
        <taxon>Sordariomycetidae</taxon>
        <taxon>Coniochaetales</taxon>
        <taxon>Coniochaetaceae</taxon>
        <taxon>Coniochaeta</taxon>
    </lineage>
</organism>
<dbReference type="STRING" id="177199.A0A420YGA6"/>
<dbReference type="PANTHER" id="PTHR48081">
    <property type="entry name" value="AB HYDROLASE SUPERFAMILY PROTEIN C4A8.06C"/>
    <property type="match status" value="1"/>
</dbReference>
<feature type="region of interest" description="Disordered" evidence="2">
    <location>
        <begin position="1"/>
        <end position="21"/>
    </location>
</feature>
<evidence type="ECO:0000313" key="4">
    <source>
        <dbReference type="EMBL" id="RKU46894.1"/>
    </source>
</evidence>
<dbReference type="Pfam" id="PF07859">
    <property type="entry name" value="Abhydrolase_3"/>
    <property type="match status" value="1"/>
</dbReference>
<evidence type="ECO:0000313" key="5">
    <source>
        <dbReference type="Proteomes" id="UP000275385"/>
    </source>
</evidence>
<name>A0A420YGA6_9PEZI</name>
<dbReference type="SUPFAM" id="SSF53474">
    <property type="entry name" value="alpha/beta-Hydrolases"/>
    <property type="match status" value="1"/>
</dbReference>
<comment type="caution">
    <text evidence="4">The sequence shown here is derived from an EMBL/GenBank/DDBJ whole genome shotgun (WGS) entry which is preliminary data.</text>
</comment>
<dbReference type="InterPro" id="IPR050300">
    <property type="entry name" value="GDXG_lipolytic_enzyme"/>
</dbReference>
<dbReference type="EMBL" id="QVQW01000011">
    <property type="protein sequence ID" value="RKU46894.1"/>
    <property type="molecule type" value="Genomic_DNA"/>
</dbReference>
<feature type="domain" description="Alpha/beta hydrolase fold-3" evidence="3">
    <location>
        <begin position="44"/>
        <end position="193"/>
    </location>
</feature>
<proteinExistence type="predicted"/>
<dbReference type="PANTHER" id="PTHR48081:SF8">
    <property type="entry name" value="ALPHA_BETA HYDROLASE FOLD-3 DOMAIN-CONTAINING PROTEIN-RELATED"/>
    <property type="match status" value="1"/>
</dbReference>
<evidence type="ECO:0000256" key="1">
    <source>
        <dbReference type="ARBA" id="ARBA00022801"/>
    </source>
</evidence>
<sequence>MTASATPSPSTTTQTDHTIPTRDAGVTIRVRVYRDPTAPPGPVMVMLHGGGWVLGDLDSETLLCRTWVEALGGVSINVEYRLAPEVKFPVPVYDCHDAVRWTAEHPEVHGGDLSKGFILAGISAGANMACSVSHLARDEGMRPALTGVYLSIPSLLAPEAVEERWKGEYTAREENGDAPVLNRGAIALFRSKFVFYHSSYALGLGN</sequence>
<gene>
    <name evidence="4" type="ORF">DL546_000576</name>
</gene>
<dbReference type="GO" id="GO:0016787">
    <property type="term" value="F:hydrolase activity"/>
    <property type="evidence" value="ECO:0007669"/>
    <property type="project" value="UniProtKB-KW"/>
</dbReference>
<dbReference type="Proteomes" id="UP000275385">
    <property type="component" value="Unassembled WGS sequence"/>
</dbReference>
<evidence type="ECO:0000256" key="2">
    <source>
        <dbReference type="SAM" id="MobiDB-lite"/>
    </source>
</evidence>
<dbReference type="AlphaFoldDB" id="A0A420YGA6"/>
<dbReference type="InterPro" id="IPR029058">
    <property type="entry name" value="AB_hydrolase_fold"/>
</dbReference>